<name>F3FE21_PSESX</name>
<feature type="non-terminal residue" evidence="1">
    <location>
        <position position="1"/>
    </location>
</feature>
<dbReference type="AlphaFoldDB" id="F3FE21"/>
<proteinExistence type="predicted"/>
<dbReference type="EMBL" id="AEAH01000228">
    <property type="protein sequence ID" value="EGH28457.1"/>
    <property type="molecule type" value="Genomic_DNA"/>
</dbReference>
<gene>
    <name evidence="1" type="ORF">PSYJA_05444</name>
</gene>
<dbReference type="Proteomes" id="UP000004471">
    <property type="component" value="Unassembled WGS sequence"/>
</dbReference>
<comment type="caution">
    <text evidence="1">The sequence shown here is derived from an EMBL/GenBank/DDBJ whole genome shotgun (WGS) entry which is preliminary data.</text>
</comment>
<protein>
    <submittedName>
        <fullName evidence="1">Uncharacterized protein</fullName>
    </submittedName>
</protein>
<dbReference type="HOGENOM" id="CLU_2966565_0_0_6"/>
<evidence type="ECO:0000313" key="2">
    <source>
        <dbReference type="Proteomes" id="UP000004471"/>
    </source>
</evidence>
<accession>F3FE21</accession>
<reference evidence="1 2" key="1">
    <citation type="journal article" date="2011" name="PLoS Pathog.">
        <title>Dynamic evolution of pathogenicity revealed by sequencing and comparative genomics of 19 Pseudomonas syringae isolates.</title>
        <authorList>
            <person name="Baltrus D.A."/>
            <person name="Nishimura M.T."/>
            <person name="Romanchuk A."/>
            <person name="Chang J.H."/>
            <person name="Mukhtar M.S."/>
            <person name="Cherkis K."/>
            <person name="Roach J."/>
            <person name="Grant S.R."/>
            <person name="Jones C.D."/>
            <person name="Dangl J.L."/>
        </authorList>
    </citation>
    <scope>NUCLEOTIDE SEQUENCE [LARGE SCALE GENOMIC DNA]</scope>
    <source>
        <strain evidence="2">M301072PT</strain>
    </source>
</reference>
<evidence type="ECO:0000313" key="1">
    <source>
        <dbReference type="EMBL" id="EGH28457.1"/>
    </source>
</evidence>
<organism evidence="1 2">
    <name type="scientific">Pseudomonas syringae pv. japonica str. M301072</name>
    <dbReference type="NCBI Taxonomy" id="629262"/>
    <lineage>
        <taxon>Bacteria</taxon>
        <taxon>Pseudomonadati</taxon>
        <taxon>Pseudomonadota</taxon>
        <taxon>Gammaproteobacteria</taxon>
        <taxon>Pseudomonadales</taxon>
        <taxon>Pseudomonadaceae</taxon>
        <taxon>Pseudomonas</taxon>
        <taxon>Pseudomonas syringae</taxon>
    </lineage>
</organism>
<sequence>PGAYPRVLIEHVPDFLGLEPKRVNIHKSIGPVERRGGVIRTFTGSDGAACEHEVHVGQ</sequence>